<dbReference type="Gene3D" id="3.40.1490.10">
    <property type="entry name" value="Bit1"/>
    <property type="match status" value="1"/>
</dbReference>
<protein>
    <recommendedName>
        <fullName evidence="1">peptidyl-tRNA hydrolase</fullName>
        <ecNumber evidence="1">3.1.1.29</ecNumber>
    </recommendedName>
</protein>
<dbReference type="OrthoDB" id="201213at2759"/>
<keyword evidence="2 4" id="KW-0378">Hydrolase</keyword>
<name>A0A4P9VXA1_9FUNG</name>
<organism evidence="4 5">
    <name type="scientific">Blyttiomyces helicus</name>
    <dbReference type="NCBI Taxonomy" id="388810"/>
    <lineage>
        <taxon>Eukaryota</taxon>
        <taxon>Fungi</taxon>
        <taxon>Fungi incertae sedis</taxon>
        <taxon>Chytridiomycota</taxon>
        <taxon>Chytridiomycota incertae sedis</taxon>
        <taxon>Chytridiomycetes</taxon>
        <taxon>Chytridiomycetes incertae sedis</taxon>
        <taxon>Blyttiomyces</taxon>
    </lineage>
</organism>
<dbReference type="PANTHER" id="PTHR46194">
    <property type="entry name" value="PEPTIDYL-TRNA HYDROLASE PTRHD1-RELATED"/>
    <property type="match status" value="1"/>
</dbReference>
<dbReference type="SUPFAM" id="SSF102462">
    <property type="entry name" value="Peptidyl-tRNA hydrolase II"/>
    <property type="match status" value="1"/>
</dbReference>
<accession>A0A4P9VXA1</accession>
<evidence type="ECO:0000313" key="4">
    <source>
        <dbReference type="EMBL" id="RKO82910.1"/>
    </source>
</evidence>
<dbReference type="InterPro" id="IPR023476">
    <property type="entry name" value="Pep_tRNA_hydro_II_dom_sf"/>
</dbReference>
<dbReference type="Pfam" id="PF01981">
    <property type="entry name" value="PTH2"/>
    <property type="match status" value="1"/>
</dbReference>
<evidence type="ECO:0000313" key="5">
    <source>
        <dbReference type="Proteomes" id="UP000269721"/>
    </source>
</evidence>
<dbReference type="PANTHER" id="PTHR46194:SF1">
    <property type="entry name" value="PEPTIDYL-TRNA HYDROLASE PTRHD1-RELATED"/>
    <property type="match status" value="1"/>
</dbReference>
<keyword evidence="5" id="KW-1185">Reference proteome</keyword>
<dbReference type="AlphaFoldDB" id="A0A4P9VXA1"/>
<proteinExistence type="predicted"/>
<sequence length="126" mass="14149">MDSTTTPPPEPLTMFIVVRKDLSKTLGWPAGSVMTQAAHAATAVMWENREDEAIKKYMGELATMHKVTYEVKNENALKTIAESLSGSGLVHHVWIEQPENIQTCLATLPYKKSQVSEHFKKCSLYR</sequence>
<evidence type="ECO:0000256" key="3">
    <source>
        <dbReference type="ARBA" id="ARBA00048707"/>
    </source>
</evidence>
<dbReference type="GO" id="GO:0004045">
    <property type="term" value="F:peptidyl-tRNA hydrolase activity"/>
    <property type="evidence" value="ECO:0007669"/>
    <property type="project" value="UniProtKB-EC"/>
</dbReference>
<gene>
    <name evidence="4" type="ORF">BDK51DRAFT_19354</name>
</gene>
<dbReference type="InterPro" id="IPR002833">
    <property type="entry name" value="PTH2"/>
</dbReference>
<evidence type="ECO:0000256" key="1">
    <source>
        <dbReference type="ARBA" id="ARBA00013260"/>
    </source>
</evidence>
<reference evidence="5" key="1">
    <citation type="journal article" date="2018" name="Nat. Microbiol.">
        <title>Leveraging single-cell genomics to expand the fungal tree of life.</title>
        <authorList>
            <person name="Ahrendt S.R."/>
            <person name="Quandt C.A."/>
            <person name="Ciobanu D."/>
            <person name="Clum A."/>
            <person name="Salamov A."/>
            <person name="Andreopoulos B."/>
            <person name="Cheng J.F."/>
            <person name="Woyke T."/>
            <person name="Pelin A."/>
            <person name="Henrissat B."/>
            <person name="Reynolds N.K."/>
            <person name="Benny G.L."/>
            <person name="Smith M.E."/>
            <person name="James T.Y."/>
            <person name="Grigoriev I.V."/>
        </authorList>
    </citation>
    <scope>NUCLEOTIDE SEQUENCE [LARGE SCALE GENOMIC DNA]</scope>
</reference>
<dbReference type="InterPro" id="IPR042237">
    <property type="entry name" value="PTRHD1"/>
</dbReference>
<dbReference type="EMBL" id="ML001923">
    <property type="protein sequence ID" value="RKO82910.1"/>
    <property type="molecule type" value="Genomic_DNA"/>
</dbReference>
<dbReference type="Proteomes" id="UP000269721">
    <property type="component" value="Unassembled WGS sequence"/>
</dbReference>
<evidence type="ECO:0000256" key="2">
    <source>
        <dbReference type="ARBA" id="ARBA00022801"/>
    </source>
</evidence>
<dbReference type="EC" id="3.1.1.29" evidence="1"/>
<comment type="catalytic activity">
    <reaction evidence="3">
        <text>an N-acyl-L-alpha-aminoacyl-tRNA + H2O = an N-acyl-L-amino acid + a tRNA + H(+)</text>
        <dbReference type="Rhea" id="RHEA:54448"/>
        <dbReference type="Rhea" id="RHEA-COMP:10123"/>
        <dbReference type="Rhea" id="RHEA-COMP:13883"/>
        <dbReference type="ChEBI" id="CHEBI:15377"/>
        <dbReference type="ChEBI" id="CHEBI:15378"/>
        <dbReference type="ChEBI" id="CHEBI:59874"/>
        <dbReference type="ChEBI" id="CHEBI:78442"/>
        <dbReference type="ChEBI" id="CHEBI:138191"/>
        <dbReference type="EC" id="3.1.1.29"/>
    </reaction>
</comment>